<sequence>MDIQLVDLRNLDPEKTDHGEHCQVSDSSFVEKKKRQLLFEVTEAENDHRDLNYAIFDLSILTERDTKRIRSCYERLVNRIRLVILTSQLEEKTDMFKSKLRIYCEEFIQIVDDRVKPYYWVSIYVKANLLRLKADFLRYLFEIHPQNGNYQVRAHNAYTEAKLFFTTHRMTKTSEWYRSRLNYATLLYLDGFPTAALFICQQLLKPAKTKVFDSAFEKRIRKNVDFFLNELLSADQT</sequence>
<evidence type="ECO:0008006" key="3">
    <source>
        <dbReference type="Google" id="ProtNLM"/>
    </source>
</evidence>
<reference evidence="1 2" key="1">
    <citation type="submission" date="2019-07" db="EMBL/GenBank/DDBJ databases">
        <title>Annotation for the trematode Paragonimus westermani.</title>
        <authorList>
            <person name="Choi Y.-J."/>
        </authorList>
    </citation>
    <scope>NUCLEOTIDE SEQUENCE [LARGE SCALE GENOMIC DNA]</scope>
    <source>
        <strain evidence="1">180907_Pwestermani</strain>
    </source>
</reference>
<proteinExistence type="predicted"/>
<organism evidence="1 2">
    <name type="scientific">Paragonimus westermani</name>
    <dbReference type="NCBI Taxonomy" id="34504"/>
    <lineage>
        <taxon>Eukaryota</taxon>
        <taxon>Metazoa</taxon>
        <taxon>Spiralia</taxon>
        <taxon>Lophotrochozoa</taxon>
        <taxon>Platyhelminthes</taxon>
        <taxon>Trematoda</taxon>
        <taxon>Digenea</taxon>
        <taxon>Plagiorchiida</taxon>
        <taxon>Troglotremata</taxon>
        <taxon>Troglotrematidae</taxon>
        <taxon>Paragonimus</taxon>
    </lineage>
</organism>
<gene>
    <name evidence="1" type="ORF">P879_10928</name>
</gene>
<dbReference type="AlphaFoldDB" id="A0A8T0D6L7"/>
<dbReference type="InterPro" id="IPR036815">
    <property type="entry name" value="14-3-3_dom_sf"/>
</dbReference>
<name>A0A8T0D6L7_9TREM</name>
<dbReference type="EMBL" id="JTDF01014751">
    <property type="protein sequence ID" value="KAF8563066.1"/>
    <property type="molecule type" value="Genomic_DNA"/>
</dbReference>
<evidence type="ECO:0000313" key="2">
    <source>
        <dbReference type="Proteomes" id="UP000699462"/>
    </source>
</evidence>
<dbReference type="Proteomes" id="UP000699462">
    <property type="component" value="Unassembled WGS sequence"/>
</dbReference>
<dbReference type="Gene3D" id="1.20.190.20">
    <property type="entry name" value="14-3-3 domain"/>
    <property type="match status" value="1"/>
</dbReference>
<dbReference type="SUPFAM" id="SSF48445">
    <property type="entry name" value="14-3-3 protein"/>
    <property type="match status" value="1"/>
</dbReference>
<evidence type="ECO:0000313" key="1">
    <source>
        <dbReference type="EMBL" id="KAF8563066.1"/>
    </source>
</evidence>
<accession>A0A8T0D6L7</accession>
<comment type="caution">
    <text evidence="1">The sequence shown here is derived from an EMBL/GenBank/DDBJ whole genome shotgun (WGS) entry which is preliminary data.</text>
</comment>
<protein>
    <recommendedName>
        <fullName evidence="3">14-3-3 domain-containing protein</fullName>
    </recommendedName>
</protein>
<dbReference type="OrthoDB" id="6224569at2759"/>
<keyword evidence="2" id="KW-1185">Reference proteome</keyword>